<comment type="similarity">
    <text evidence="3">Belongs to the nitroreductase family.</text>
</comment>
<dbReference type="PANTHER" id="PTHR43035">
    <property type="entry name" value="FATTY ACID REPRESSION MUTANT PROTEIN 2-RELATED"/>
    <property type="match status" value="1"/>
</dbReference>
<gene>
    <name evidence="8" type="ORF">AYL99_00913</name>
</gene>
<dbReference type="GO" id="GO:0005737">
    <property type="term" value="C:cytoplasm"/>
    <property type="evidence" value="ECO:0007669"/>
    <property type="project" value="UniProtKB-SubCell"/>
</dbReference>
<keyword evidence="6" id="KW-0539">Nucleus</keyword>
<keyword evidence="4" id="KW-0963">Cytoplasm</keyword>
<sequence length="216" mass="24070">MSSSPVTTAATNILLAAVENRRSCYTLTKNAPPVTDARIREIVQAAVTHTPSAFNVQSTRAVVLVQRDHEALWDLGDAALKAAMPGPAYAALAPKVQGFRAAYGTVLWFEDQAALDALKEKNPALQHVVPQWSAHSNGMHQFLVWTALELEGLGCNLQHYNFMPEFRHEVQRRWNIPSTWALHAQLVFGTPVDGLKRSRERTYLPLEERVKMFGAE</sequence>
<dbReference type="RefSeq" id="XP_018698308.1">
    <property type="nucleotide sequence ID" value="XM_018832429.1"/>
</dbReference>
<dbReference type="GO" id="GO:0034599">
    <property type="term" value="P:cellular response to oxidative stress"/>
    <property type="evidence" value="ECO:0007669"/>
    <property type="project" value="InterPro"/>
</dbReference>
<evidence type="ECO:0000256" key="1">
    <source>
        <dbReference type="ARBA" id="ARBA00004123"/>
    </source>
</evidence>
<dbReference type="PANTHER" id="PTHR43035:SF1">
    <property type="entry name" value="FATTY ACID REPRESSION MUTANT PROTEIN 2-RELATED"/>
    <property type="match status" value="1"/>
</dbReference>
<evidence type="ECO:0000256" key="4">
    <source>
        <dbReference type="ARBA" id="ARBA00022490"/>
    </source>
</evidence>
<evidence type="ECO:0000256" key="2">
    <source>
        <dbReference type="ARBA" id="ARBA00004496"/>
    </source>
</evidence>
<dbReference type="CDD" id="cd02140">
    <property type="entry name" value="Frm2-like"/>
    <property type="match status" value="1"/>
</dbReference>
<proteinExistence type="inferred from homology"/>
<dbReference type="Proteomes" id="UP000078343">
    <property type="component" value="Unassembled WGS sequence"/>
</dbReference>
<dbReference type="FunFam" id="3.40.109.10:FF:000001">
    <property type="entry name" value="Nitroreductase family"/>
    <property type="match status" value="1"/>
</dbReference>
<dbReference type="Pfam" id="PF00881">
    <property type="entry name" value="Nitroreductase"/>
    <property type="match status" value="1"/>
</dbReference>
<evidence type="ECO:0000256" key="5">
    <source>
        <dbReference type="ARBA" id="ARBA00023002"/>
    </source>
</evidence>
<dbReference type="Gene3D" id="3.40.109.10">
    <property type="entry name" value="NADH Oxidase"/>
    <property type="match status" value="1"/>
</dbReference>
<keyword evidence="5" id="KW-0560">Oxidoreductase</keyword>
<dbReference type="GO" id="GO:0005634">
    <property type="term" value="C:nucleus"/>
    <property type="evidence" value="ECO:0007669"/>
    <property type="project" value="UniProtKB-SubCell"/>
</dbReference>
<comment type="subcellular location">
    <subcellularLocation>
        <location evidence="2">Cytoplasm</location>
    </subcellularLocation>
    <subcellularLocation>
        <location evidence="1">Nucleus</location>
    </subcellularLocation>
</comment>
<dbReference type="InterPro" id="IPR029479">
    <property type="entry name" value="Nitroreductase"/>
</dbReference>
<comment type="caution">
    <text evidence="8">The sequence shown here is derived from an EMBL/GenBank/DDBJ whole genome shotgun (WGS) entry which is preliminary data.</text>
</comment>
<evidence type="ECO:0000256" key="6">
    <source>
        <dbReference type="ARBA" id="ARBA00023242"/>
    </source>
</evidence>
<dbReference type="SUPFAM" id="SSF55469">
    <property type="entry name" value="FMN-dependent nitroreductase-like"/>
    <property type="match status" value="1"/>
</dbReference>
<keyword evidence="9" id="KW-1185">Reference proteome</keyword>
<dbReference type="EMBL" id="LVYI01000001">
    <property type="protein sequence ID" value="OAP64941.1"/>
    <property type="molecule type" value="Genomic_DNA"/>
</dbReference>
<dbReference type="OrthoDB" id="2138173at2759"/>
<dbReference type="GeneID" id="30005083"/>
<dbReference type="AlphaFoldDB" id="A0A179A018"/>
<feature type="domain" description="Nitroreductase" evidence="7">
    <location>
        <begin position="19"/>
        <end position="189"/>
    </location>
</feature>
<name>A0A179A018_9EURO</name>
<evidence type="ECO:0000313" key="8">
    <source>
        <dbReference type="EMBL" id="OAP64941.1"/>
    </source>
</evidence>
<dbReference type="GO" id="GO:0016491">
    <property type="term" value="F:oxidoreductase activity"/>
    <property type="evidence" value="ECO:0007669"/>
    <property type="project" value="UniProtKB-KW"/>
</dbReference>
<evidence type="ECO:0000313" key="9">
    <source>
        <dbReference type="Proteomes" id="UP000078343"/>
    </source>
</evidence>
<evidence type="ECO:0000256" key="3">
    <source>
        <dbReference type="ARBA" id="ARBA00007118"/>
    </source>
</evidence>
<protein>
    <recommendedName>
        <fullName evidence="7">Nitroreductase domain-containing protein</fullName>
    </recommendedName>
</protein>
<organism evidence="8 9">
    <name type="scientific">Fonsecaea erecta</name>
    <dbReference type="NCBI Taxonomy" id="1367422"/>
    <lineage>
        <taxon>Eukaryota</taxon>
        <taxon>Fungi</taxon>
        <taxon>Dikarya</taxon>
        <taxon>Ascomycota</taxon>
        <taxon>Pezizomycotina</taxon>
        <taxon>Eurotiomycetes</taxon>
        <taxon>Chaetothyriomycetidae</taxon>
        <taxon>Chaetothyriales</taxon>
        <taxon>Herpotrichiellaceae</taxon>
        <taxon>Fonsecaea</taxon>
    </lineage>
</organism>
<reference evidence="8 9" key="1">
    <citation type="submission" date="2016-04" db="EMBL/GenBank/DDBJ databases">
        <title>Draft genome of Fonsecaea erecta CBS 125763.</title>
        <authorList>
            <person name="Weiss V.A."/>
            <person name="Vicente V.A."/>
            <person name="Raittz R.T."/>
            <person name="Moreno L.F."/>
            <person name="De Souza E.M."/>
            <person name="Pedrosa F.O."/>
            <person name="Steffens M.B."/>
            <person name="Faoro H."/>
            <person name="Tadra-Sfeir M.Z."/>
            <person name="Najafzadeh M.J."/>
            <person name="Felipe M.S."/>
            <person name="Teixeira M."/>
            <person name="Sun J."/>
            <person name="Xi L."/>
            <person name="Gomes R."/>
            <person name="De Azevedo C.M."/>
            <person name="Salgado C.G."/>
            <person name="Da Silva M.B."/>
            <person name="Nascimento M.F."/>
            <person name="Queiroz-Telles F."/>
            <person name="Attili D.S."/>
            <person name="Gorbushina A."/>
        </authorList>
    </citation>
    <scope>NUCLEOTIDE SEQUENCE [LARGE SCALE GENOMIC DNA]</scope>
    <source>
        <strain evidence="8 9">CBS 125763</strain>
    </source>
</reference>
<dbReference type="STRING" id="1367422.A0A179A018"/>
<accession>A0A179A018</accession>
<evidence type="ECO:0000259" key="7">
    <source>
        <dbReference type="Pfam" id="PF00881"/>
    </source>
</evidence>
<dbReference type="InterPro" id="IPR000415">
    <property type="entry name" value="Nitroreductase-like"/>
</dbReference>
<dbReference type="InterPro" id="IPR033877">
    <property type="entry name" value="Frm2/Hbn1"/>
</dbReference>